<name>A0A0A9HR30_ARUDO</name>
<reference evidence="1" key="2">
    <citation type="journal article" date="2015" name="Data Brief">
        <title>Shoot transcriptome of the giant reed, Arundo donax.</title>
        <authorList>
            <person name="Barrero R.A."/>
            <person name="Guerrero F.D."/>
            <person name="Moolhuijzen P."/>
            <person name="Goolsby J.A."/>
            <person name="Tidwell J."/>
            <person name="Bellgard S.E."/>
            <person name="Bellgard M.I."/>
        </authorList>
    </citation>
    <scope>NUCLEOTIDE SEQUENCE</scope>
    <source>
        <tissue evidence="1">Shoot tissue taken approximately 20 cm above the soil surface</tissue>
    </source>
</reference>
<evidence type="ECO:0000313" key="1">
    <source>
        <dbReference type="EMBL" id="JAE35383.1"/>
    </source>
</evidence>
<reference evidence="1" key="1">
    <citation type="submission" date="2014-09" db="EMBL/GenBank/DDBJ databases">
        <authorList>
            <person name="Magalhaes I.L.F."/>
            <person name="Oliveira U."/>
            <person name="Santos F.R."/>
            <person name="Vidigal T.H.D.A."/>
            <person name="Brescovit A.D."/>
            <person name="Santos A.J."/>
        </authorList>
    </citation>
    <scope>NUCLEOTIDE SEQUENCE</scope>
    <source>
        <tissue evidence="1">Shoot tissue taken approximately 20 cm above the soil surface</tissue>
    </source>
</reference>
<sequence length="69" mass="7857">MITKAQGIEAPHICRTILFAKLQKGLGDLITRENHRIQFSSTCKVNQDAKFHQFPRGTRHLVISQAEVK</sequence>
<dbReference type="AlphaFoldDB" id="A0A0A9HR30"/>
<proteinExistence type="predicted"/>
<protein>
    <submittedName>
        <fullName evidence="1">Uncharacterized protein</fullName>
    </submittedName>
</protein>
<dbReference type="EMBL" id="GBRH01162513">
    <property type="protein sequence ID" value="JAE35383.1"/>
    <property type="molecule type" value="Transcribed_RNA"/>
</dbReference>
<organism evidence="1">
    <name type="scientific">Arundo donax</name>
    <name type="common">Giant reed</name>
    <name type="synonym">Donax arundinaceus</name>
    <dbReference type="NCBI Taxonomy" id="35708"/>
    <lineage>
        <taxon>Eukaryota</taxon>
        <taxon>Viridiplantae</taxon>
        <taxon>Streptophyta</taxon>
        <taxon>Embryophyta</taxon>
        <taxon>Tracheophyta</taxon>
        <taxon>Spermatophyta</taxon>
        <taxon>Magnoliopsida</taxon>
        <taxon>Liliopsida</taxon>
        <taxon>Poales</taxon>
        <taxon>Poaceae</taxon>
        <taxon>PACMAD clade</taxon>
        <taxon>Arundinoideae</taxon>
        <taxon>Arundineae</taxon>
        <taxon>Arundo</taxon>
    </lineage>
</organism>
<accession>A0A0A9HR30</accession>